<sequence>MKQKTKIYRWNKSQNKTEVVIGSFDSDKISNCTSIEVKRIKQLIEKPINWIV</sequence>
<reference evidence="1" key="1">
    <citation type="submission" date="2018-05" db="EMBL/GenBank/DDBJ databases">
        <authorList>
            <person name="Lanie J.A."/>
            <person name="Ng W.-L."/>
            <person name="Kazmierczak K.M."/>
            <person name="Andrzejewski T.M."/>
            <person name="Davidsen T.M."/>
            <person name="Wayne K.J."/>
            <person name="Tettelin H."/>
            <person name="Glass J.I."/>
            <person name="Rusch D."/>
            <person name="Podicherti R."/>
            <person name="Tsui H.-C.T."/>
            <person name="Winkler M.E."/>
        </authorList>
    </citation>
    <scope>NUCLEOTIDE SEQUENCE</scope>
</reference>
<dbReference type="EMBL" id="UINC01050959">
    <property type="protein sequence ID" value="SVB64546.1"/>
    <property type="molecule type" value="Genomic_DNA"/>
</dbReference>
<gene>
    <name evidence="1" type="ORF">METZ01_LOCUS217400</name>
</gene>
<protein>
    <submittedName>
        <fullName evidence="1">Uncharacterized protein</fullName>
    </submittedName>
</protein>
<evidence type="ECO:0000313" key="1">
    <source>
        <dbReference type="EMBL" id="SVB64546.1"/>
    </source>
</evidence>
<proteinExistence type="predicted"/>
<name>A0A382FN41_9ZZZZ</name>
<organism evidence="1">
    <name type="scientific">marine metagenome</name>
    <dbReference type="NCBI Taxonomy" id="408172"/>
    <lineage>
        <taxon>unclassified sequences</taxon>
        <taxon>metagenomes</taxon>
        <taxon>ecological metagenomes</taxon>
    </lineage>
</organism>
<dbReference type="AlphaFoldDB" id="A0A382FN41"/>
<accession>A0A382FN41</accession>